<feature type="region of interest" description="Disordered" evidence="1">
    <location>
        <begin position="1"/>
        <end position="26"/>
    </location>
</feature>
<dbReference type="AlphaFoldDB" id="G5BZ28"/>
<evidence type="ECO:0000313" key="2">
    <source>
        <dbReference type="EMBL" id="EHB14539.1"/>
    </source>
</evidence>
<organism evidence="2 3">
    <name type="scientific">Heterocephalus glaber</name>
    <name type="common">Naked mole rat</name>
    <dbReference type="NCBI Taxonomy" id="10181"/>
    <lineage>
        <taxon>Eukaryota</taxon>
        <taxon>Metazoa</taxon>
        <taxon>Chordata</taxon>
        <taxon>Craniata</taxon>
        <taxon>Vertebrata</taxon>
        <taxon>Euteleostomi</taxon>
        <taxon>Mammalia</taxon>
        <taxon>Eutheria</taxon>
        <taxon>Euarchontoglires</taxon>
        <taxon>Glires</taxon>
        <taxon>Rodentia</taxon>
        <taxon>Hystricomorpha</taxon>
        <taxon>Bathyergidae</taxon>
        <taxon>Heterocephalus</taxon>
    </lineage>
</organism>
<protein>
    <submittedName>
        <fullName evidence="2">Uncharacterized protein</fullName>
    </submittedName>
</protein>
<evidence type="ECO:0000313" key="3">
    <source>
        <dbReference type="Proteomes" id="UP000006813"/>
    </source>
</evidence>
<sequence length="75" mass="8253">MCKSHASKAPPLPRPHWPVQQPRSQRLRARIPGVADANFREQKSCLQTMRNFGASEAVRFPGLSAFAAAANQHSS</sequence>
<dbReference type="EMBL" id="JH172515">
    <property type="protein sequence ID" value="EHB14539.1"/>
    <property type="molecule type" value="Genomic_DNA"/>
</dbReference>
<accession>G5BZ28</accession>
<name>G5BZ28_HETGA</name>
<proteinExistence type="predicted"/>
<dbReference type="InParanoid" id="G5BZ28"/>
<reference evidence="2 3" key="1">
    <citation type="journal article" date="2011" name="Nature">
        <title>Genome sequencing reveals insights into physiology and longevity of the naked mole rat.</title>
        <authorList>
            <person name="Kim E.B."/>
            <person name="Fang X."/>
            <person name="Fushan A.A."/>
            <person name="Huang Z."/>
            <person name="Lobanov A.V."/>
            <person name="Han L."/>
            <person name="Marino S.M."/>
            <person name="Sun X."/>
            <person name="Turanov A.A."/>
            <person name="Yang P."/>
            <person name="Yim S.H."/>
            <person name="Zhao X."/>
            <person name="Kasaikina M.V."/>
            <person name="Stoletzki N."/>
            <person name="Peng C."/>
            <person name="Polak P."/>
            <person name="Xiong Z."/>
            <person name="Kiezun A."/>
            <person name="Zhu Y."/>
            <person name="Chen Y."/>
            <person name="Kryukov G.V."/>
            <person name="Zhang Q."/>
            <person name="Peshkin L."/>
            <person name="Yang L."/>
            <person name="Bronson R.T."/>
            <person name="Buffenstein R."/>
            <person name="Wang B."/>
            <person name="Han C."/>
            <person name="Li Q."/>
            <person name="Chen L."/>
            <person name="Zhao W."/>
            <person name="Sunyaev S.R."/>
            <person name="Park T.J."/>
            <person name="Zhang G."/>
            <person name="Wang J."/>
            <person name="Gladyshev V.N."/>
        </authorList>
    </citation>
    <scope>NUCLEOTIDE SEQUENCE [LARGE SCALE GENOMIC DNA]</scope>
</reference>
<evidence type="ECO:0000256" key="1">
    <source>
        <dbReference type="SAM" id="MobiDB-lite"/>
    </source>
</evidence>
<dbReference type="Proteomes" id="UP000006813">
    <property type="component" value="Unassembled WGS sequence"/>
</dbReference>
<gene>
    <name evidence="2" type="ORF">GW7_10053</name>
</gene>